<feature type="compositionally biased region" description="Basic residues" evidence="1">
    <location>
        <begin position="186"/>
        <end position="196"/>
    </location>
</feature>
<feature type="transmembrane region" description="Helical" evidence="2">
    <location>
        <begin position="96"/>
        <end position="115"/>
    </location>
</feature>
<proteinExistence type="predicted"/>
<feature type="transmembrane region" description="Helical" evidence="2">
    <location>
        <begin position="121"/>
        <end position="139"/>
    </location>
</feature>
<dbReference type="Pfam" id="PF10935">
    <property type="entry name" value="DUF2637"/>
    <property type="match status" value="1"/>
</dbReference>
<feature type="region of interest" description="Disordered" evidence="1">
    <location>
        <begin position="173"/>
        <end position="208"/>
    </location>
</feature>
<organism evidence="3 4">
    <name type="scientific">Dactylosporangium fulvum</name>
    <dbReference type="NCBI Taxonomy" id="53359"/>
    <lineage>
        <taxon>Bacteria</taxon>
        <taxon>Bacillati</taxon>
        <taxon>Actinomycetota</taxon>
        <taxon>Actinomycetes</taxon>
        <taxon>Micromonosporales</taxon>
        <taxon>Micromonosporaceae</taxon>
        <taxon>Dactylosporangium</taxon>
    </lineage>
</organism>
<evidence type="ECO:0000256" key="1">
    <source>
        <dbReference type="SAM" id="MobiDB-lite"/>
    </source>
</evidence>
<dbReference type="Proteomes" id="UP001059617">
    <property type="component" value="Chromosome"/>
</dbReference>
<evidence type="ECO:0000313" key="3">
    <source>
        <dbReference type="EMBL" id="UWP85835.1"/>
    </source>
</evidence>
<dbReference type="InterPro" id="IPR021235">
    <property type="entry name" value="DUF2637"/>
</dbReference>
<feature type="compositionally biased region" description="Low complexity" evidence="1">
    <location>
        <begin position="197"/>
        <end position="208"/>
    </location>
</feature>
<sequence>MTEMQSAPQTGSSRTSPQTSGATMTRIDWTRTAAQGVVLSFAAGALYFSFDHITHLATNLGAKPAEAAAAPFYIDGMMLLGRMAMAKRFSARTNTIGRWFMIGGAVASLAANFFAGDTVGSRGFGVLIVAGFLLCEWLAGQLTTRTAETAAAETSAQDQAAAELAAKRSAAAKKAAETRKANAAKATKKPRTRKPAAPKVPAAAPVSPAPGGRMIDGLWLPDGVTV</sequence>
<feature type="region of interest" description="Disordered" evidence="1">
    <location>
        <begin position="1"/>
        <end position="22"/>
    </location>
</feature>
<reference evidence="3" key="1">
    <citation type="submission" date="2021-04" db="EMBL/GenBank/DDBJ databases">
        <authorList>
            <person name="Hartkoorn R.C."/>
            <person name="Beaudoing E."/>
            <person name="Hot D."/>
        </authorList>
    </citation>
    <scope>NUCLEOTIDE SEQUENCE</scope>
    <source>
        <strain evidence="3">NRRL B-16292</strain>
    </source>
</reference>
<keyword evidence="4" id="KW-1185">Reference proteome</keyword>
<keyword evidence="2" id="KW-0472">Membrane</keyword>
<protein>
    <submittedName>
        <fullName evidence="3">DUF2637 domain-containing protein</fullName>
    </submittedName>
</protein>
<evidence type="ECO:0000313" key="4">
    <source>
        <dbReference type="Proteomes" id="UP001059617"/>
    </source>
</evidence>
<keyword evidence="2" id="KW-0812">Transmembrane</keyword>
<keyword evidence="2" id="KW-1133">Transmembrane helix</keyword>
<name>A0ABY5W8Y5_9ACTN</name>
<gene>
    <name evidence="3" type="ORF">Dfulv_16945</name>
</gene>
<dbReference type="RefSeq" id="WP_259864145.1">
    <property type="nucleotide sequence ID" value="NZ_BAAAST010000199.1"/>
</dbReference>
<reference evidence="3" key="2">
    <citation type="submission" date="2022-09" db="EMBL/GenBank/DDBJ databases">
        <title>Biosynthetic gene clusters of Dactylosporangioum fulvum.</title>
        <authorList>
            <person name="Caradec T."/>
        </authorList>
    </citation>
    <scope>NUCLEOTIDE SEQUENCE</scope>
    <source>
        <strain evidence="3">NRRL B-16292</strain>
    </source>
</reference>
<evidence type="ECO:0000256" key="2">
    <source>
        <dbReference type="SAM" id="Phobius"/>
    </source>
</evidence>
<accession>A0ABY5W8Y5</accession>
<dbReference type="EMBL" id="CP073720">
    <property type="protein sequence ID" value="UWP85835.1"/>
    <property type="molecule type" value="Genomic_DNA"/>
</dbReference>